<dbReference type="AlphaFoldDB" id="A0A327YP35"/>
<dbReference type="OrthoDB" id="9952865at2"/>
<reference evidence="1 2" key="1">
    <citation type="submission" date="2018-06" db="EMBL/GenBank/DDBJ databases">
        <title>Genomic Encyclopedia of Type Strains, Phase III (KMG-III): the genomes of soil and plant-associated and newly described type strains.</title>
        <authorList>
            <person name="Whitman W."/>
        </authorList>
    </citation>
    <scope>NUCLEOTIDE SEQUENCE [LARGE SCALE GENOMIC DNA]</scope>
    <source>
        <strain evidence="1 2">CGMCC 1.8979</strain>
    </source>
</reference>
<accession>A0A327YP35</accession>
<comment type="caution">
    <text evidence="1">The sequence shown here is derived from an EMBL/GenBank/DDBJ whole genome shotgun (WGS) entry which is preliminary data.</text>
</comment>
<protein>
    <submittedName>
        <fullName evidence="1">Uncharacterized protein</fullName>
    </submittedName>
</protein>
<proteinExistence type="predicted"/>
<evidence type="ECO:0000313" key="2">
    <source>
        <dbReference type="Proteomes" id="UP000248555"/>
    </source>
</evidence>
<gene>
    <name evidence="1" type="ORF">B0I26_1025</name>
</gene>
<sequence length="88" mass="10317">MKSKYDELFSSLGYEALNVVIGINPCSISEEEVKRLINLIGLSENDPSLESEMENIIQKYSNNAEMKLRMLLHLEQRYTTNRKREDYE</sequence>
<name>A0A327YP35_9BACL</name>
<dbReference type="Proteomes" id="UP000248555">
    <property type="component" value="Unassembled WGS sequence"/>
</dbReference>
<dbReference type="EMBL" id="QLMH01000002">
    <property type="protein sequence ID" value="RAK22027.1"/>
    <property type="molecule type" value="Genomic_DNA"/>
</dbReference>
<keyword evidence="2" id="KW-1185">Reference proteome</keyword>
<evidence type="ECO:0000313" key="1">
    <source>
        <dbReference type="EMBL" id="RAK22027.1"/>
    </source>
</evidence>
<organism evidence="1 2">
    <name type="scientific">Paranoxybacillus vitaminiphilus</name>
    <dbReference type="NCBI Taxonomy" id="581036"/>
    <lineage>
        <taxon>Bacteria</taxon>
        <taxon>Bacillati</taxon>
        <taxon>Bacillota</taxon>
        <taxon>Bacilli</taxon>
        <taxon>Bacillales</taxon>
        <taxon>Anoxybacillaceae</taxon>
        <taxon>Paranoxybacillus</taxon>
    </lineage>
</organism>
<dbReference type="RefSeq" id="WP_111643900.1">
    <property type="nucleotide sequence ID" value="NZ_QLMH01000002.1"/>
</dbReference>